<organism evidence="2 3">
    <name type="scientific">Zasmidium cellare ATCC 36951</name>
    <dbReference type="NCBI Taxonomy" id="1080233"/>
    <lineage>
        <taxon>Eukaryota</taxon>
        <taxon>Fungi</taxon>
        <taxon>Dikarya</taxon>
        <taxon>Ascomycota</taxon>
        <taxon>Pezizomycotina</taxon>
        <taxon>Dothideomycetes</taxon>
        <taxon>Dothideomycetidae</taxon>
        <taxon>Mycosphaerellales</taxon>
        <taxon>Mycosphaerellaceae</taxon>
        <taxon>Zasmidium</taxon>
    </lineage>
</organism>
<feature type="compositionally biased region" description="Polar residues" evidence="1">
    <location>
        <begin position="620"/>
        <end position="629"/>
    </location>
</feature>
<accession>A0A6A6BW00</accession>
<evidence type="ECO:0000313" key="3">
    <source>
        <dbReference type="Proteomes" id="UP000799537"/>
    </source>
</evidence>
<dbReference type="AlphaFoldDB" id="A0A6A6BW00"/>
<gene>
    <name evidence="2" type="ORF">M409DRAFT_30593</name>
</gene>
<reference evidence="2" key="1">
    <citation type="journal article" date="2020" name="Stud. Mycol.">
        <title>101 Dothideomycetes genomes: a test case for predicting lifestyles and emergence of pathogens.</title>
        <authorList>
            <person name="Haridas S."/>
            <person name="Albert R."/>
            <person name="Binder M."/>
            <person name="Bloem J."/>
            <person name="Labutti K."/>
            <person name="Salamov A."/>
            <person name="Andreopoulos B."/>
            <person name="Baker S."/>
            <person name="Barry K."/>
            <person name="Bills G."/>
            <person name="Bluhm B."/>
            <person name="Cannon C."/>
            <person name="Castanera R."/>
            <person name="Culley D."/>
            <person name="Daum C."/>
            <person name="Ezra D."/>
            <person name="Gonzalez J."/>
            <person name="Henrissat B."/>
            <person name="Kuo A."/>
            <person name="Liang C."/>
            <person name="Lipzen A."/>
            <person name="Lutzoni F."/>
            <person name="Magnuson J."/>
            <person name="Mondo S."/>
            <person name="Nolan M."/>
            <person name="Ohm R."/>
            <person name="Pangilinan J."/>
            <person name="Park H.-J."/>
            <person name="Ramirez L."/>
            <person name="Alfaro M."/>
            <person name="Sun H."/>
            <person name="Tritt A."/>
            <person name="Yoshinaga Y."/>
            <person name="Zwiers L.-H."/>
            <person name="Turgeon B."/>
            <person name="Goodwin S."/>
            <person name="Spatafora J."/>
            <person name="Crous P."/>
            <person name="Grigoriev I."/>
        </authorList>
    </citation>
    <scope>NUCLEOTIDE SEQUENCE</scope>
    <source>
        <strain evidence="2">ATCC 36951</strain>
    </source>
</reference>
<proteinExistence type="predicted"/>
<dbReference type="PANTHER" id="PTHR37535">
    <property type="entry name" value="FLUG DOMAIN PROTEIN"/>
    <property type="match status" value="1"/>
</dbReference>
<feature type="region of interest" description="Disordered" evidence="1">
    <location>
        <begin position="588"/>
        <end position="629"/>
    </location>
</feature>
<dbReference type="Pfam" id="PF11917">
    <property type="entry name" value="DUF3435"/>
    <property type="match status" value="1"/>
</dbReference>
<name>A0A6A6BW00_ZASCE</name>
<dbReference type="Proteomes" id="UP000799537">
    <property type="component" value="Unassembled WGS sequence"/>
</dbReference>
<keyword evidence="3" id="KW-1185">Reference proteome</keyword>
<sequence>MTRSIKPRLRRRGHNAPRSAVHAIWDVDATDVGSAEYYRRREEEFDDTSHTQKIYKAGTESLSDWIKELWDQYCEHVGKDAIATLKAMPIKVLDNFFHYVLHTRRASVRHASTLQTYWNVFTLMRRKETGIVDINPLVKTQMHGRLAADFELSTERKPKAIVRAEDEFELLKVLWGSSRVPMEHERLRVQLALLIQLAGITGSRPSALMGITYSDFALSLLKDPNGGEWPRLVVDVTLTQTKSYLGPKAHNTIPIPQVASEPCLLLCPQIMLLSLMFADQAFDGLTEPDQLFRLKVTPGLHEQRLPIKEEWQRIPIFRRLKHEVRGVVVSPDVAATATWLRDKLNALGKATGFYLPVGPYCFRRGAGEAFDSSSHISESQRNLILQHASSAVFQNSYLSRYITADTQAAFRGLEPQTAVMRAASGMSRTIDPRRLTALTAEQQAQVARHPEVKLLRRYRKGLKSKIRKRYRTISRARGSAIYSVYRHAVRDCQNTSKAVRKAIVAESRRLYQRHQPTLDIERQLNHGVEKRQQKAGLEDEQPLSSHRSRALNALLSFVPFDPEEESNRRSEAIAAVAVLSQKREPVMPKVCRPRGVNTTLSPSDDDNKEEGTRRYRPSAVQRNSTVEGL</sequence>
<dbReference type="GeneID" id="54563277"/>
<feature type="region of interest" description="Disordered" evidence="1">
    <location>
        <begin position="524"/>
        <end position="545"/>
    </location>
</feature>
<dbReference type="InterPro" id="IPR021842">
    <property type="entry name" value="DUF3435"/>
</dbReference>
<evidence type="ECO:0000313" key="2">
    <source>
        <dbReference type="EMBL" id="KAF2158971.1"/>
    </source>
</evidence>
<dbReference type="RefSeq" id="XP_033659860.1">
    <property type="nucleotide sequence ID" value="XM_033810005.1"/>
</dbReference>
<dbReference type="OrthoDB" id="4485682at2759"/>
<evidence type="ECO:0000256" key="1">
    <source>
        <dbReference type="SAM" id="MobiDB-lite"/>
    </source>
</evidence>
<dbReference type="PANTHER" id="PTHR37535:SF2">
    <property type="entry name" value="FINGER DOMAIN PROTEIN, PUTATIVE (AFU_ORTHOLOGUE AFUA_6G09300)-RELATED"/>
    <property type="match status" value="1"/>
</dbReference>
<dbReference type="EMBL" id="ML993645">
    <property type="protein sequence ID" value="KAF2158971.1"/>
    <property type="molecule type" value="Genomic_DNA"/>
</dbReference>
<protein>
    <submittedName>
        <fullName evidence="2">Uncharacterized protein</fullName>
    </submittedName>
</protein>